<dbReference type="Gene3D" id="1.10.510.10">
    <property type="entry name" value="Transferase(Phosphotransferase) domain 1"/>
    <property type="match status" value="1"/>
</dbReference>
<dbReference type="FunFam" id="3.30.200.20:FF:000042">
    <property type="entry name" value="Aurora kinase A"/>
    <property type="match status" value="1"/>
</dbReference>
<dbReference type="SMART" id="SM00220">
    <property type="entry name" value="S_TKc"/>
    <property type="match status" value="1"/>
</dbReference>
<evidence type="ECO:0000313" key="12">
    <source>
        <dbReference type="EMBL" id="CAJ1372003.1"/>
    </source>
</evidence>
<dbReference type="GO" id="GO:0005524">
    <property type="term" value="F:ATP binding"/>
    <property type="evidence" value="ECO:0007669"/>
    <property type="project" value="UniProtKB-UniRule"/>
</dbReference>
<dbReference type="PROSITE" id="PS00108">
    <property type="entry name" value="PROTEIN_KINASE_ST"/>
    <property type="match status" value="1"/>
</dbReference>
<feature type="domain" description="Protein kinase" evidence="11">
    <location>
        <begin position="25"/>
        <end position="300"/>
    </location>
</feature>
<feature type="compositionally biased region" description="Acidic residues" evidence="10">
    <location>
        <begin position="505"/>
        <end position="516"/>
    </location>
</feature>
<evidence type="ECO:0000256" key="8">
    <source>
        <dbReference type="PIRSR" id="PIRSR630616-3"/>
    </source>
</evidence>
<keyword evidence="5 7" id="KW-0067">ATP-binding</keyword>
<dbReference type="PROSITE" id="PS00107">
    <property type="entry name" value="PROTEIN_KINASE_ATP"/>
    <property type="match status" value="1"/>
</dbReference>
<feature type="binding site" evidence="7 9">
    <location>
        <position position="54"/>
    </location>
    <ligand>
        <name>ATP</name>
        <dbReference type="ChEBI" id="CHEBI:30616"/>
    </ligand>
</feature>
<dbReference type="GO" id="GO:0004674">
    <property type="term" value="F:protein serine/threonine kinase activity"/>
    <property type="evidence" value="ECO:0007669"/>
    <property type="project" value="UniProtKB-KW"/>
</dbReference>
<feature type="compositionally biased region" description="Low complexity" evidence="10">
    <location>
        <begin position="364"/>
        <end position="382"/>
    </location>
</feature>
<keyword evidence="1" id="KW-0723">Serine/threonine-protein kinase</keyword>
<dbReference type="PANTHER" id="PTHR24350">
    <property type="entry name" value="SERINE/THREONINE-PROTEIN KINASE IAL-RELATED"/>
    <property type="match status" value="1"/>
</dbReference>
<organism evidence="12 13">
    <name type="scientific">Effrenium voratum</name>
    <dbReference type="NCBI Taxonomy" id="2562239"/>
    <lineage>
        <taxon>Eukaryota</taxon>
        <taxon>Sar</taxon>
        <taxon>Alveolata</taxon>
        <taxon>Dinophyceae</taxon>
        <taxon>Suessiales</taxon>
        <taxon>Symbiodiniaceae</taxon>
        <taxon>Effrenium</taxon>
    </lineage>
</organism>
<feature type="binding site" evidence="7">
    <location>
        <begin position="103"/>
        <end position="105"/>
    </location>
    <ligand>
        <name>ATP</name>
        <dbReference type="ChEBI" id="CHEBI:30616"/>
    </ligand>
</feature>
<dbReference type="PROSITE" id="PS50011">
    <property type="entry name" value="PROTEIN_KINASE_DOM"/>
    <property type="match status" value="1"/>
</dbReference>
<evidence type="ECO:0000256" key="4">
    <source>
        <dbReference type="ARBA" id="ARBA00022777"/>
    </source>
</evidence>
<sequence length="577" mass="62030">MTMSKSSQSGGDEWGASSRFSLDDFVSLNSLGEGSMGLVKKVMHRTTGDAYALKAVDKKRVLDHKLQDQLVAEVNTQKNLSHPNLLRCFDFFVHADTVYIVLELASGGDLYQLMRRKGPLSEPDAAYVFTQVCEGIKHLHHNGIIHRDLKPENILLTGDMIVKIADFGWAAKATQTDMRSTFCGTLCMLAPEMIAGKKYDAKVDVWAIGAGAPTWSFASPSTSERSGRCKVLLFEMLTGSSPFDKGQGLMETCKAIVGPGLRAVSLDEVPVAVHPLLRGLMQQESHQRISLDDCLSSRWAVEHGKRATSQPKDTAVRVHTGDTNQQASSMNSADTPKEFVRPQLPGNPVLVRPLRGPHLGHTRSSSSSTATPSSAAAATSTAEDAEISPLRPLVFPVPRGSSMSNPGPQTAAGCARSGGMKAVEEDRAEQESVSTVASIRSEGKWRFQDGKEILSKVELETPRSTLKMPVSRTEFLKPPRTVARGRSEPGSYSAKGGPVLRDVSDSSDSEIPEGEEAFGAALGSSLSPVKRLARLPQEQCGPAKARSSGSSRSSSQSGSLEPFSHSKEAIEASKRTS</sequence>
<feature type="active site" description="Proton acceptor" evidence="6">
    <location>
        <position position="148"/>
    </location>
</feature>
<evidence type="ECO:0000313" key="13">
    <source>
        <dbReference type="Proteomes" id="UP001178507"/>
    </source>
</evidence>
<keyword evidence="3 7" id="KW-0547">Nucleotide-binding</keyword>
<feature type="binding site" evidence="7">
    <location>
        <begin position="152"/>
        <end position="153"/>
    </location>
    <ligand>
        <name>ATP</name>
        <dbReference type="ChEBI" id="CHEBI:30616"/>
    </ligand>
</feature>
<keyword evidence="13" id="KW-1185">Reference proteome</keyword>
<feature type="binding site" evidence="7">
    <location>
        <position position="166"/>
    </location>
    <ligand>
        <name>ATP</name>
        <dbReference type="ChEBI" id="CHEBI:30616"/>
    </ligand>
</feature>
<keyword evidence="4" id="KW-0418">Kinase</keyword>
<evidence type="ECO:0000256" key="1">
    <source>
        <dbReference type="ARBA" id="ARBA00022527"/>
    </source>
</evidence>
<dbReference type="EMBL" id="CAUJNA010000110">
    <property type="protein sequence ID" value="CAJ1372003.1"/>
    <property type="molecule type" value="Genomic_DNA"/>
</dbReference>
<keyword evidence="2" id="KW-0808">Transferase</keyword>
<evidence type="ECO:0000259" key="11">
    <source>
        <dbReference type="PROSITE" id="PS50011"/>
    </source>
</evidence>
<feature type="compositionally biased region" description="Polar residues" evidence="10">
    <location>
        <begin position="321"/>
        <end position="334"/>
    </location>
</feature>
<feature type="compositionally biased region" description="Low complexity" evidence="10">
    <location>
        <begin position="546"/>
        <end position="559"/>
    </location>
</feature>
<feature type="cross-link" description="Glycyl lysine isopeptide (Lys-Gly) (interchain with G-Cter in SUMO2)" evidence="8">
    <location>
        <position position="150"/>
    </location>
</feature>
<dbReference type="InterPro" id="IPR011009">
    <property type="entry name" value="Kinase-like_dom_sf"/>
</dbReference>
<evidence type="ECO:0000256" key="7">
    <source>
        <dbReference type="PIRSR" id="PIRSR630616-2"/>
    </source>
</evidence>
<dbReference type="InterPro" id="IPR030616">
    <property type="entry name" value="Aur-like"/>
</dbReference>
<reference evidence="12" key="1">
    <citation type="submission" date="2023-08" db="EMBL/GenBank/DDBJ databases">
        <authorList>
            <person name="Chen Y."/>
            <person name="Shah S."/>
            <person name="Dougan E. K."/>
            <person name="Thang M."/>
            <person name="Chan C."/>
        </authorList>
    </citation>
    <scope>NUCLEOTIDE SEQUENCE</scope>
</reference>
<dbReference type="AlphaFoldDB" id="A0AA36HPP3"/>
<evidence type="ECO:0000256" key="3">
    <source>
        <dbReference type="ARBA" id="ARBA00022741"/>
    </source>
</evidence>
<gene>
    <name evidence="12" type="ORF">EVOR1521_LOCUS2166</name>
</gene>
<dbReference type="Pfam" id="PF00069">
    <property type="entry name" value="Pkinase"/>
    <property type="match status" value="1"/>
</dbReference>
<dbReference type="InterPro" id="IPR017441">
    <property type="entry name" value="Protein_kinase_ATP_BS"/>
</dbReference>
<evidence type="ECO:0000256" key="5">
    <source>
        <dbReference type="ARBA" id="ARBA00022840"/>
    </source>
</evidence>
<feature type="region of interest" description="Disordered" evidence="10">
    <location>
        <begin position="303"/>
        <end position="435"/>
    </location>
</feature>
<feature type="compositionally biased region" description="Basic and acidic residues" evidence="10">
    <location>
        <begin position="564"/>
        <end position="577"/>
    </location>
</feature>
<dbReference type="InterPro" id="IPR008271">
    <property type="entry name" value="Ser/Thr_kinase_AS"/>
</dbReference>
<accession>A0AA36HPP3</accession>
<protein>
    <recommendedName>
        <fullName evidence="11">Protein kinase domain-containing protein</fullName>
    </recommendedName>
</protein>
<proteinExistence type="predicted"/>
<evidence type="ECO:0000256" key="2">
    <source>
        <dbReference type="ARBA" id="ARBA00022679"/>
    </source>
</evidence>
<evidence type="ECO:0000256" key="9">
    <source>
        <dbReference type="PROSITE-ProRule" id="PRU10141"/>
    </source>
</evidence>
<evidence type="ECO:0000256" key="6">
    <source>
        <dbReference type="PIRSR" id="PIRSR630616-1"/>
    </source>
</evidence>
<dbReference type="SUPFAM" id="SSF56112">
    <property type="entry name" value="Protein kinase-like (PK-like)"/>
    <property type="match status" value="1"/>
</dbReference>
<feature type="region of interest" description="Disordered" evidence="10">
    <location>
        <begin position="470"/>
        <end position="577"/>
    </location>
</feature>
<dbReference type="Proteomes" id="UP001178507">
    <property type="component" value="Unassembled WGS sequence"/>
</dbReference>
<evidence type="ECO:0000256" key="10">
    <source>
        <dbReference type="SAM" id="MobiDB-lite"/>
    </source>
</evidence>
<comment type="caution">
    <text evidence="12">The sequence shown here is derived from an EMBL/GenBank/DDBJ whole genome shotgun (WGS) entry which is preliminary data.</text>
</comment>
<dbReference type="InterPro" id="IPR000719">
    <property type="entry name" value="Prot_kinase_dom"/>
</dbReference>
<name>A0AA36HPP3_9DINO</name>